<proteinExistence type="predicted"/>
<protein>
    <submittedName>
        <fullName evidence="1">Uncharacterized protein</fullName>
    </submittedName>
</protein>
<dbReference type="EMBL" id="MN740593">
    <property type="protein sequence ID" value="QHS77581.1"/>
    <property type="molecule type" value="Genomic_DNA"/>
</dbReference>
<dbReference type="AlphaFoldDB" id="A0A6C0ADG1"/>
<evidence type="ECO:0000313" key="1">
    <source>
        <dbReference type="EMBL" id="QHS77581.1"/>
    </source>
</evidence>
<accession>A0A6C0ADG1</accession>
<organism evidence="1">
    <name type="scientific">viral metagenome</name>
    <dbReference type="NCBI Taxonomy" id="1070528"/>
    <lineage>
        <taxon>unclassified sequences</taxon>
        <taxon>metagenomes</taxon>
        <taxon>organismal metagenomes</taxon>
    </lineage>
</organism>
<reference evidence="1" key="1">
    <citation type="journal article" date="2020" name="Nature">
        <title>Giant virus diversity and host interactions through global metagenomics.</title>
        <authorList>
            <person name="Schulz F."/>
            <person name="Roux S."/>
            <person name="Paez-Espino D."/>
            <person name="Jungbluth S."/>
            <person name="Walsh D.A."/>
            <person name="Denef V.J."/>
            <person name="McMahon K.D."/>
            <person name="Konstantinidis K.T."/>
            <person name="Eloe-Fadrosh E.A."/>
            <person name="Kyrpides N.C."/>
            <person name="Woyke T."/>
        </authorList>
    </citation>
    <scope>NUCLEOTIDE SEQUENCE</scope>
    <source>
        <strain evidence="1">GVMAG-S-1021933-23</strain>
    </source>
</reference>
<sequence>MFFFIWDGEVYKTQLILLKFTILKFSTTPFQIICQ</sequence>
<name>A0A6C0ADG1_9ZZZZ</name>